<dbReference type="PIRSF" id="PIRSF002419">
    <property type="entry name" value="Tetraspanin"/>
    <property type="match status" value="1"/>
</dbReference>
<keyword evidence="6" id="KW-1015">Disulfide bond</keyword>
<dbReference type="InterPro" id="IPR000301">
    <property type="entry name" value="Tetraspanin_animals"/>
</dbReference>
<evidence type="ECO:0000256" key="6">
    <source>
        <dbReference type="PIRSR" id="PIRSR002419-1"/>
    </source>
</evidence>
<dbReference type="Proteomes" id="UP000838878">
    <property type="component" value="Chromosome 13"/>
</dbReference>
<comment type="similarity">
    <text evidence="2 7">Belongs to the tetraspanin (TM4SF) family.</text>
</comment>
<evidence type="ECO:0000313" key="9">
    <source>
        <dbReference type="Proteomes" id="UP000838878"/>
    </source>
</evidence>
<accession>A0A8J9Y646</accession>
<protein>
    <recommendedName>
        <fullName evidence="7">Tetraspanin</fullName>
    </recommendedName>
</protein>
<name>A0A8J9Y646_9NEOP</name>
<keyword evidence="4 7" id="KW-1133">Transmembrane helix</keyword>
<keyword evidence="5 7" id="KW-0472">Membrane</keyword>
<dbReference type="OrthoDB" id="6239677at2759"/>
<feature type="disulfide bond" evidence="6">
    <location>
        <begin position="150"/>
        <end position="170"/>
    </location>
</feature>
<dbReference type="InterPro" id="IPR018499">
    <property type="entry name" value="Tetraspanin/Peripherin"/>
</dbReference>
<gene>
    <name evidence="8" type="ORF">BINO364_LOCUS5209</name>
</gene>
<evidence type="ECO:0000313" key="8">
    <source>
        <dbReference type="EMBL" id="CAH0718784.1"/>
    </source>
</evidence>
<dbReference type="SUPFAM" id="SSF48652">
    <property type="entry name" value="Tetraspanin"/>
    <property type="match status" value="1"/>
</dbReference>
<dbReference type="PANTHER" id="PTHR19282">
    <property type="entry name" value="TETRASPANIN"/>
    <property type="match status" value="1"/>
</dbReference>
<dbReference type="EMBL" id="OV170233">
    <property type="protein sequence ID" value="CAH0718784.1"/>
    <property type="molecule type" value="Genomic_DNA"/>
</dbReference>
<feature type="transmembrane region" description="Helical" evidence="7">
    <location>
        <begin position="58"/>
        <end position="79"/>
    </location>
</feature>
<sequence length="253" mass="28622">MIVNIAAISKNCAKTLLLILNGCCILIALCTFIFAVVDTRIVKTYGEDRAGGTIVGDFIIIVACLFLVAVAGFGSLGVVRGNVKILYIYIAFLMMMVVLELLIAVYVALQRYGLQFKITEWLRDDFFKNTTDDSLHNKFWDDLQVTYECCGLNGPEDYIAVQKQISLSCCPRAYRARTAFARQQMYRTCIESINYYPNGCEDEILYALRSDADWLIGVAVTCFWFEAAGMLLAMWVANNTRDEVQVYKQAIRY</sequence>
<evidence type="ECO:0000256" key="3">
    <source>
        <dbReference type="ARBA" id="ARBA00022692"/>
    </source>
</evidence>
<feature type="transmembrane region" description="Helical" evidence="7">
    <location>
        <begin position="16"/>
        <end position="37"/>
    </location>
</feature>
<comment type="subcellular location">
    <subcellularLocation>
        <location evidence="1 7">Membrane</location>
        <topology evidence="1 7">Multi-pass membrane protein</topology>
    </subcellularLocation>
</comment>
<dbReference type="GO" id="GO:0016020">
    <property type="term" value="C:membrane"/>
    <property type="evidence" value="ECO:0007669"/>
    <property type="project" value="UniProtKB-SubCell"/>
</dbReference>
<evidence type="ECO:0000256" key="7">
    <source>
        <dbReference type="RuleBase" id="RU361218"/>
    </source>
</evidence>
<evidence type="ECO:0000256" key="5">
    <source>
        <dbReference type="ARBA" id="ARBA00023136"/>
    </source>
</evidence>
<feature type="transmembrane region" description="Helical" evidence="7">
    <location>
        <begin position="214"/>
        <end position="237"/>
    </location>
</feature>
<dbReference type="Gene3D" id="1.10.1450.10">
    <property type="entry name" value="Tetraspanin"/>
    <property type="match status" value="1"/>
</dbReference>
<feature type="transmembrane region" description="Helical" evidence="7">
    <location>
        <begin position="85"/>
        <end position="109"/>
    </location>
</feature>
<evidence type="ECO:0000256" key="4">
    <source>
        <dbReference type="ARBA" id="ARBA00022989"/>
    </source>
</evidence>
<organism evidence="8 9">
    <name type="scientific">Brenthis ino</name>
    <name type="common">lesser marbled fritillary</name>
    <dbReference type="NCBI Taxonomy" id="405034"/>
    <lineage>
        <taxon>Eukaryota</taxon>
        <taxon>Metazoa</taxon>
        <taxon>Ecdysozoa</taxon>
        <taxon>Arthropoda</taxon>
        <taxon>Hexapoda</taxon>
        <taxon>Insecta</taxon>
        <taxon>Pterygota</taxon>
        <taxon>Neoptera</taxon>
        <taxon>Endopterygota</taxon>
        <taxon>Lepidoptera</taxon>
        <taxon>Glossata</taxon>
        <taxon>Ditrysia</taxon>
        <taxon>Papilionoidea</taxon>
        <taxon>Nymphalidae</taxon>
        <taxon>Heliconiinae</taxon>
        <taxon>Argynnini</taxon>
        <taxon>Brenthis</taxon>
    </lineage>
</organism>
<feature type="non-terminal residue" evidence="8">
    <location>
        <position position="253"/>
    </location>
</feature>
<dbReference type="AlphaFoldDB" id="A0A8J9Y646"/>
<keyword evidence="3 7" id="KW-0812">Transmembrane</keyword>
<dbReference type="InterPro" id="IPR008952">
    <property type="entry name" value="Tetraspanin_EC2_sf"/>
</dbReference>
<evidence type="ECO:0000256" key="2">
    <source>
        <dbReference type="ARBA" id="ARBA00006840"/>
    </source>
</evidence>
<proteinExistence type="inferred from homology"/>
<dbReference type="CDD" id="cd03127">
    <property type="entry name" value="tetraspanin_LEL"/>
    <property type="match status" value="1"/>
</dbReference>
<dbReference type="Pfam" id="PF00335">
    <property type="entry name" value="Tetraspanin"/>
    <property type="match status" value="1"/>
</dbReference>
<reference evidence="8" key="1">
    <citation type="submission" date="2021-12" db="EMBL/GenBank/DDBJ databases">
        <authorList>
            <person name="Martin H S."/>
        </authorList>
    </citation>
    <scope>NUCLEOTIDE SEQUENCE</scope>
</reference>
<evidence type="ECO:0000256" key="1">
    <source>
        <dbReference type="ARBA" id="ARBA00004141"/>
    </source>
</evidence>
<keyword evidence="9" id="KW-1185">Reference proteome</keyword>